<reference evidence="1" key="1">
    <citation type="submission" date="2021-04" db="EMBL/GenBank/DDBJ databases">
        <title>Genomic characterization of endocarditis-associated Neisseria elongata subsp. nitroreducens.</title>
        <authorList>
            <person name="Schorner M."/>
            <person name="Passarelli-Araujo H."/>
            <person name="Scheffer M."/>
            <person name="Barazzetti F."/>
            <person name="Martins J."/>
            <person name="Machado H."/>
            <person name="Palmeiro J."/>
            <person name="Bazzo M."/>
        </authorList>
    </citation>
    <scope>NUCLEOTIDE SEQUENCE</scope>
    <source>
        <strain evidence="1">Nel_M001</strain>
    </source>
</reference>
<evidence type="ECO:0000313" key="1">
    <source>
        <dbReference type="EMBL" id="MBS9341080.1"/>
    </source>
</evidence>
<dbReference type="AlphaFoldDB" id="A0A9X0ZV42"/>
<accession>A0A9X0ZV42</accession>
<comment type="caution">
    <text evidence="1">The sequence shown here is derived from an EMBL/GenBank/DDBJ whole genome shotgun (WGS) entry which is preliminary data.</text>
</comment>
<evidence type="ECO:0000313" key="2">
    <source>
        <dbReference type="Proteomes" id="UP000708805"/>
    </source>
</evidence>
<proteinExistence type="predicted"/>
<name>A0A9X0ZV42_NEIEL</name>
<dbReference type="RefSeq" id="WP_214038218.1">
    <property type="nucleotide sequence ID" value="NZ_JAGJWT010000009.1"/>
</dbReference>
<sequence>MNPTDRYRQICTQTAQWLAKQPKRPDCRIETLQTRDPDGSLFYVIDIETPSHVCKINVNTPIFAPYRFICIEAAGLGSEATDYRWHDGGCDPEDREIHIRLQELAEQIFSDGI</sequence>
<gene>
    <name evidence="1" type="ORF">J8641_09765</name>
</gene>
<organism evidence="1 2">
    <name type="scientific">Neisseria elongata subsp. nitroreducens</name>
    <dbReference type="NCBI Taxonomy" id="90367"/>
    <lineage>
        <taxon>Bacteria</taxon>
        <taxon>Pseudomonadati</taxon>
        <taxon>Pseudomonadota</taxon>
        <taxon>Betaproteobacteria</taxon>
        <taxon>Neisseriales</taxon>
        <taxon>Neisseriaceae</taxon>
        <taxon>Neisseria</taxon>
    </lineage>
</organism>
<dbReference type="Proteomes" id="UP000708805">
    <property type="component" value="Unassembled WGS sequence"/>
</dbReference>
<protein>
    <submittedName>
        <fullName evidence="1">Uncharacterized protein</fullName>
    </submittedName>
</protein>
<dbReference type="EMBL" id="JAGJWT010000009">
    <property type="protein sequence ID" value="MBS9341080.1"/>
    <property type="molecule type" value="Genomic_DNA"/>
</dbReference>